<feature type="region of interest" description="Disordered" evidence="1">
    <location>
        <begin position="31"/>
        <end position="53"/>
    </location>
</feature>
<dbReference type="Proteomes" id="UP000288805">
    <property type="component" value="Unassembled WGS sequence"/>
</dbReference>
<evidence type="ECO:0000256" key="1">
    <source>
        <dbReference type="SAM" id="MobiDB-lite"/>
    </source>
</evidence>
<name>A0A438JEI4_VITVI</name>
<organism evidence="2 3">
    <name type="scientific">Vitis vinifera</name>
    <name type="common">Grape</name>
    <dbReference type="NCBI Taxonomy" id="29760"/>
    <lineage>
        <taxon>Eukaryota</taxon>
        <taxon>Viridiplantae</taxon>
        <taxon>Streptophyta</taxon>
        <taxon>Embryophyta</taxon>
        <taxon>Tracheophyta</taxon>
        <taxon>Spermatophyta</taxon>
        <taxon>Magnoliopsida</taxon>
        <taxon>eudicotyledons</taxon>
        <taxon>Gunneridae</taxon>
        <taxon>Pentapetalae</taxon>
        <taxon>rosids</taxon>
        <taxon>Vitales</taxon>
        <taxon>Vitaceae</taxon>
        <taxon>Viteae</taxon>
        <taxon>Vitis</taxon>
    </lineage>
</organism>
<protein>
    <submittedName>
        <fullName evidence="2">Uncharacterized protein</fullName>
    </submittedName>
</protein>
<dbReference type="EMBL" id="QGNW01000046">
    <property type="protein sequence ID" value="RVX07363.1"/>
    <property type="molecule type" value="Genomic_DNA"/>
</dbReference>
<gene>
    <name evidence="2" type="ORF">CK203_022634</name>
</gene>
<dbReference type="AlphaFoldDB" id="A0A438JEI4"/>
<evidence type="ECO:0000313" key="3">
    <source>
        <dbReference type="Proteomes" id="UP000288805"/>
    </source>
</evidence>
<evidence type="ECO:0000313" key="2">
    <source>
        <dbReference type="EMBL" id="RVX07363.1"/>
    </source>
</evidence>
<comment type="caution">
    <text evidence="2">The sequence shown here is derived from an EMBL/GenBank/DDBJ whole genome shotgun (WGS) entry which is preliminary data.</text>
</comment>
<reference evidence="2 3" key="1">
    <citation type="journal article" date="2018" name="PLoS Genet.">
        <title>Population sequencing reveals clonal diversity and ancestral inbreeding in the grapevine cultivar Chardonnay.</title>
        <authorList>
            <person name="Roach M.J."/>
            <person name="Johnson D.L."/>
            <person name="Bohlmann J."/>
            <person name="van Vuuren H.J."/>
            <person name="Jones S.J."/>
            <person name="Pretorius I.S."/>
            <person name="Schmidt S.A."/>
            <person name="Borneman A.R."/>
        </authorList>
    </citation>
    <scope>NUCLEOTIDE SEQUENCE [LARGE SCALE GENOMIC DNA]</scope>
    <source>
        <strain evidence="3">cv. Chardonnay</strain>
        <tissue evidence="2">Leaf</tissue>
    </source>
</reference>
<proteinExistence type="predicted"/>
<accession>A0A438JEI4</accession>
<sequence>MVPKLWLKDRSTGKTIDIGRESQGLYHLTSPSSPGACISTDAPLLHSQSSGSS</sequence>